<dbReference type="GO" id="GO:0005216">
    <property type="term" value="F:monoatomic ion channel activity"/>
    <property type="evidence" value="ECO:0007669"/>
    <property type="project" value="InterPro"/>
</dbReference>
<dbReference type="InterPro" id="IPR005821">
    <property type="entry name" value="Ion_trans_dom"/>
</dbReference>
<dbReference type="STRING" id="337451.A0A3S3PRU0"/>
<organism evidence="8 9">
    <name type="scientific">Cinnamomum micranthum f. kanehirae</name>
    <dbReference type="NCBI Taxonomy" id="337451"/>
    <lineage>
        <taxon>Eukaryota</taxon>
        <taxon>Viridiplantae</taxon>
        <taxon>Streptophyta</taxon>
        <taxon>Embryophyta</taxon>
        <taxon>Tracheophyta</taxon>
        <taxon>Spermatophyta</taxon>
        <taxon>Magnoliopsida</taxon>
        <taxon>Magnoliidae</taxon>
        <taxon>Laurales</taxon>
        <taxon>Lauraceae</taxon>
        <taxon>Cinnamomum</taxon>
    </lineage>
</organism>
<evidence type="ECO:0000313" key="9">
    <source>
        <dbReference type="Proteomes" id="UP000283530"/>
    </source>
</evidence>
<evidence type="ECO:0000259" key="7">
    <source>
        <dbReference type="Pfam" id="PF00520"/>
    </source>
</evidence>
<proteinExistence type="predicted"/>
<dbReference type="Pfam" id="PF00520">
    <property type="entry name" value="Ion_trans"/>
    <property type="match status" value="1"/>
</dbReference>
<dbReference type="OrthoDB" id="421226at2759"/>
<feature type="transmembrane region" description="Helical" evidence="6">
    <location>
        <begin position="212"/>
        <end position="232"/>
    </location>
</feature>
<accession>A0A3S3PRU0</accession>
<dbReference type="PANTHER" id="PTHR45651:SF5">
    <property type="entry name" value="CYCLIC NUCLEOTIDE-GATED ION CHANNEL 1"/>
    <property type="match status" value="1"/>
</dbReference>
<reference evidence="8 9" key="1">
    <citation type="journal article" date="2019" name="Nat. Plants">
        <title>Stout camphor tree genome fills gaps in understanding of flowering plant genome evolution.</title>
        <authorList>
            <person name="Chaw S.M."/>
            <person name="Liu Y.C."/>
            <person name="Wu Y.W."/>
            <person name="Wang H.Y."/>
            <person name="Lin C.I."/>
            <person name="Wu C.S."/>
            <person name="Ke H.M."/>
            <person name="Chang L.Y."/>
            <person name="Hsu C.Y."/>
            <person name="Yang H.T."/>
            <person name="Sudianto E."/>
            <person name="Hsu M.H."/>
            <person name="Wu K.P."/>
            <person name="Wang L.N."/>
            <person name="Leebens-Mack J.H."/>
            <person name="Tsai I.J."/>
        </authorList>
    </citation>
    <scope>NUCLEOTIDE SEQUENCE [LARGE SCALE GENOMIC DNA]</scope>
    <source>
        <strain evidence="9">cv. Chaw 1501</strain>
        <tissue evidence="8">Young leaves</tissue>
    </source>
</reference>
<dbReference type="SUPFAM" id="SSF81324">
    <property type="entry name" value="Voltage-gated potassium channels"/>
    <property type="match status" value="1"/>
</dbReference>
<evidence type="ECO:0000256" key="6">
    <source>
        <dbReference type="SAM" id="Phobius"/>
    </source>
</evidence>
<keyword evidence="5" id="KW-0813">Transport</keyword>
<feature type="domain" description="Ion transport" evidence="7">
    <location>
        <begin position="119"/>
        <end position="280"/>
    </location>
</feature>
<keyword evidence="4 6" id="KW-0472">Membrane</keyword>
<sequence>MWDLNDSPNHRRQDPNVYFSENNTYVDVHDDVDKRARLISEDGGEGVGNFDEDLLALSFDLHTAEEVDLTFCKMLQGIDRPSNGNFPPTVAANLPRQWCLEEEPSFRKILDPQGPFLQRWNCIFFLSCLFSALVDPLFLYISVFNEKKTCLDLDNKLGIAATVLRSVTDVFYMLHIILQFRTGFMGPSSSACGRGVLVGDPSEIAKRYMTSYFLIDILAVLPLPQVVILLLIPKLRGPPPLHAIKLLRFVLFQYILRFIQIIRLYREDRRSYGILTRNAWSGAALTLYFYMLASHDNAFLREEIVLVVNLKCCTNCLGMLKDDYPKAFESSIYYTGTWSCLVSFCSRSEVYVLSNCLFV</sequence>
<dbReference type="Proteomes" id="UP000283530">
    <property type="component" value="Unassembled WGS sequence"/>
</dbReference>
<evidence type="ECO:0000256" key="2">
    <source>
        <dbReference type="ARBA" id="ARBA00022692"/>
    </source>
</evidence>
<comment type="caution">
    <text evidence="8">The sequence shown here is derived from an EMBL/GenBank/DDBJ whole genome shotgun (WGS) entry which is preliminary data.</text>
</comment>
<protein>
    <submittedName>
        <fullName evidence="8">K+-channel ERG</fullName>
    </submittedName>
</protein>
<keyword evidence="3 6" id="KW-1133">Transmembrane helix</keyword>
<keyword evidence="2 6" id="KW-0812">Transmembrane</keyword>
<keyword evidence="9" id="KW-1185">Reference proteome</keyword>
<dbReference type="GO" id="GO:0016020">
    <property type="term" value="C:membrane"/>
    <property type="evidence" value="ECO:0007669"/>
    <property type="project" value="UniProtKB-SubCell"/>
</dbReference>
<feature type="transmembrane region" description="Helical" evidence="6">
    <location>
        <begin position="123"/>
        <end position="145"/>
    </location>
</feature>
<dbReference type="PANTHER" id="PTHR45651">
    <property type="entry name" value="CYCLIC NUCLEOTIDE-GATED ION CHANNEL 15-RELATED-RELATED"/>
    <property type="match status" value="1"/>
</dbReference>
<evidence type="ECO:0000256" key="3">
    <source>
        <dbReference type="ARBA" id="ARBA00022989"/>
    </source>
</evidence>
<evidence type="ECO:0000256" key="1">
    <source>
        <dbReference type="ARBA" id="ARBA00004141"/>
    </source>
</evidence>
<name>A0A3S3PRU0_9MAGN</name>
<dbReference type="AlphaFoldDB" id="A0A3S3PRU0"/>
<evidence type="ECO:0000256" key="5">
    <source>
        <dbReference type="ARBA" id="ARBA00023303"/>
    </source>
</evidence>
<feature type="transmembrane region" description="Helical" evidence="6">
    <location>
        <begin position="157"/>
        <end position="178"/>
    </location>
</feature>
<gene>
    <name evidence="8" type="ORF">CKAN_02586800</name>
</gene>
<keyword evidence="5" id="KW-0406">Ion transport</keyword>
<dbReference type="EMBL" id="QPKB01000012">
    <property type="protein sequence ID" value="RWR96479.1"/>
    <property type="molecule type" value="Genomic_DNA"/>
</dbReference>
<keyword evidence="5" id="KW-0407">Ion channel</keyword>
<comment type="subcellular location">
    <subcellularLocation>
        <location evidence="1">Membrane</location>
        <topology evidence="1">Multi-pass membrane protein</topology>
    </subcellularLocation>
</comment>
<evidence type="ECO:0000313" key="8">
    <source>
        <dbReference type="EMBL" id="RWR96479.1"/>
    </source>
</evidence>
<evidence type="ECO:0000256" key="4">
    <source>
        <dbReference type="ARBA" id="ARBA00023136"/>
    </source>
</evidence>